<accession>A0A1M7UUI8</accession>
<evidence type="ECO:0000256" key="1">
    <source>
        <dbReference type="SAM" id="MobiDB-lite"/>
    </source>
</evidence>
<feature type="compositionally biased region" description="Low complexity" evidence="1">
    <location>
        <begin position="61"/>
        <end position="72"/>
    </location>
</feature>
<dbReference type="Pfam" id="PF00753">
    <property type="entry name" value="Lactamase_B"/>
    <property type="match status" value="1"/>
</dbReference>
<dbReference type="CDD" id="cd07731">
    <property type="entry name" value="ComA-like_MBL-fold"/>
    <property type="match status" value="1"/>
</dbReference>
<feature type="region of interest" description="Disordered" evidence="1">
    <location>
        <begin position="20"/>
        <end position="77"/>
    </location>
</feature>
<feature type="compositionally biased region" description="Low complexity" evidence="1">
    <location>
        <begin position="334"/>
        <end position="352"/>
    </location>
</feature>
<feature type="region of interest" description="Disordered" evidence="1">
    <location>
        <begin position="334"/>
        <end position="414"/>
    </location>
</feature>
<sequence>MLKRLAPLLLSLTLLVGCGTSSTAQSDPPSQLIAIQKGAQDAQESESQVPDEAPAKDDEPASVPAVAPVAASTNSPTQSGTLKVNFIDVGQADSILIQSGETAVLVDAGNNADGTLVVNYLKAQGVTKLAAAIATHPHEDHIGGMDDVLKSFQVDQFYMPNATSTTKTFEDMITAANASGAKKIQVKAGVALDVPGIAGTFLAPVNSGYADLNNYSAVLKITHGNTSFLLTGDAEDISENEMLRNGNLQSTLLKVGHHGSDSSTTAAFLKAVSPKFAVISVGKGNTYGHPTDAVLSRLSSAGVQVYRTDQSGTIIATSDGTTITMDKVASEVKANAPPANNTPASVPAITTPEPSPAPSPAPEPAPTPKPEPTPTPAESQAQHYVINTSSKKFHYPTCRSLPTKNRGDRDTTRDELINAGYSPCKICNP</sequence>
<feature type="compositionally biased region" description="Basic and acidic residues" evidence="1">
    <location>
        <begin position="405"/>
        <end position="414"/>
    </location>
</feature>
<proteinExistence type="predicted"/>
<name>A0A1M7UUI8_9FIRM</name>
<feature type="compositionally biased region" description="Pro residues" evidence="1">
    <location>
        <begin position="353"/>
        <end position="375"/>
    </location>
</feature>
<keyword evidence="4" id="KW-0378">Hydrolase</keyword>
<dbReference type="AlphaFoldDB" id="A0A1M7UUI8"/>
<dbReference type="GO" id="GO:0016787">
    <property type="term" value="F:hydrolase activity"/>
    <property type="evidence" value="ECO:0007669"/>
    <property type="project" value="UniProtKB-KW"/>
</dbReference>
<dbReference type="Gene3D" id="3.40.10.10">
    <property type="entry name" value="DNA Methylphosphotriester Repair Domain"/>
    <property type="match status" value="1"/>
</dbReference>
<keyword evidence="2" id="KW-0732">Signal</keyword>
<evidence type="ECO:0000256" key="2">
    <source>
        <dbReference type="SAM" id="SignalP"/>
    </source>
</evidence>
<feature type="compositionally biased region" description="Polar residues" evidence="1">
    <location>
        <begin position="20"/>
        <end position="29"/>
    </location>
</feature>
<dbReference type="PANTHER" id="PTHR30619">
    <property type="entry name" value="DNA INTERNALIZATION/COMPETENCE PROTEIN COMEC/REC2"/>
    <property type="match status" value="1"/>
</dbReference>
<gene>
    <name evidence="4" type="ORF">SAMN02745215_04670</name>
</gene>
<evidence type="ECO:0000313" key="5">
    <source>
        <dbReference type="Proteomes" id="UP000184010"/>
    </source>
</evidence>
<dbReference type="PANTHER" id="PTHR30619:SF7">
    <property type="entry name" value="BETA-LACTAMASE DOMAIN PROTEIN"/>
    <property type="match status" value="1"/>
</dbReference>
<dbReference type="RefSeq" id="WP_072774778.1">
    <property type="nucleotide sequence ID" value="NZ_FRDN01000017.1"/>
</dbReference>
<dbReference type="SUPFAM" id="SSF56281">
    <property type="entry name" value="Metallo-hydrolase/oxidoreductase"/>
    <property type="match status" value="1"/>
</dbReference>
<reference evidence="5" key="1">
    <citation type="submission" date="2016-12" db="EMBL/GenBank/DDBJ databases">
        <authorList>
            <person name="Varghese N."/>
            <person name="Submissions S."/>
        </authorList>
    </citation>
    <scope>NUCLEOTIDE SEQUENCE [LARGE SCALE GENOMIC DNA]</scope>
    <source>
        <strain evidence="5">DSM 11544</strain>
    </source>
</reference>
<dbReference type="Proteomes" id="UP000184010">
    <property type="component" value="Unassembled WGS sequence"/>
</dbReference>
<feature type="signal peptide" evidence="2">
    <location>
        <begin position="1"/>
        <end position="26"/>
    </location>
</feature>
<dbReference type="InterPro" id="IPR001279">
    <property type="entry name" value="Metallo-B-lactamas"/>
</dbReference>
<feature type="domain" description="Metallo-beta-lactamase" evidence="3">
    <location>
        <begin position="91"/>
        <end position="283"/>
    </location>
</feature>
<organism evidence="4 5">
    <name type="scientific">Desulfitobacterium chlororespirans DSM 11544</name>
    <dbReference type="NCBI Taxonomy" id="1121395"/>
    <lineage>
        <taxon>Bacteria</taxon>
        <taxon>Bacillati</taxon>
        <taxon>Bacillota</taxon>
        <taxon>Clostridia</taxon>
        <taxon>Eubacteriales</taxon>
        <taxon>Desulfitobacteriaceae</taxon>
        <taxon>Desulfitobacterium</taxon>
    </lineage>
</organism>
<evidence type="ECO:0000259" key="3">
    <source>
        <dbReference type="SMART" id="SM00849"/>
    </source>
</evidence>
<keyword evidence="5" id="KW-1185">Reference proteome</keyword>
<dbReference type="STRING" id="1121395.SAMN02745215_04670"/>
<feature type="compositionally biased region" description="Polar residues" evidence="1">
    <location>
        <begin position="380"/>
        <end position="390"/>
    </location>
</feature>
<dbReference type="InterPro" id="IPR035451">
    <property type="entry name" value="Ada-like_dom_sf"/>
</dbReference>
<dbReference type="SUPFAM" id="SSF57884">
    <property type="entry name" value="Ada DNA repair protein, N-terminal domain (N-Ada 10)"/>
    <property type="match status" value="1"/>
</dbReference>
<dbReference type="EMBL" id="FRDN01000017">
    <property type="protein sequence ID" value="SHN86587.1"/>
    <property type="molecule type" value="Genomic_DNA"/>
</dbReference>
<dbReference type="PROSITE" id="PS51257">
    <property type="entry name" value="PROKAR_LIPOPROTEIN"/>
    <property type="match status" value="1"/>
</dbReference>
<dbReference type="Gene3D" id="3.60.15.10">
    <property type="entry name" value="Ribonuclease Z/Hydroxyacylglutathione hydrolase-like"/>
    <property type="match status" value="1"/>
</dbReference>
<evidence type="ECO:0000313" key="4">
    <source>
        <dbReference type="EMBL" id="SHN86587.1"/>
    </source>
</evidence>
<dbReference type="InterPro" id="IPR036866">
    <property type="entry name" value="RibonucZ/Hydroxyglut_hydro"/>
</dbReference>
<protein>
    <submittedName>
        <fullName evidence="4">Metal-dependent hydrolase, beta-lactamase superfamily II</fullName>
    </submittedName>
</protein>
<dbReference type="InterPro" id="IPR035681">
    <property type="entry name" value="ComA-like_MBL"/>
</dbReference>
<dbReference type="InterPro" id="IPR052159">
    <property type="entry name" value="Competence_DNA_uptake"/>
</dbReference>
<dbReference type="SMART" id="SM00849">
    <property type="entry name" value="Lactamase_B"/>
    <property type="match status" value="1"/>
</dbReference>
<feature type="chain" id="PRO_5012003189" evidence="2">
    <location>
        <begin position="27"/>
        <end position="429"/>
    </location>
</feature>